<proteinExistence type="predicted"/>
<evidence type="ECO:0000313" key="2">
    <source>
        <dbReference type="Proteomes" id="UP000034831"/>
    </source>
</evidence>
<name>A0A0G1QRL7_9BACT</name>
<comment type="caution">
    <text evidence="1">The sequence shown here is derived from an EMBL/GenBank/DDBJ whole genome shotgun (WGS) entry which is preliminary data.</text>
</comment>
<dbReference type="Proteomes" id="UP000034831">
    <property type="component" value="Unassembled WGS sequence"/>
</dbReference>
<organism evidence="1 2">
    <name type="scientific">Candidatus Woesebacteria bacterium GW2011_GWF2_46_8</name>
    <dbReference type="NCBI Taxonomy" id="1618604"/>
    <lineage>
        <taxon>Bacteria</taxon>
        <taxon>Candidatus Woeseibacteriota</taxon>
    </lineage>
</organism>
<sequence>MICLQDFRRLTLYNITRMSTDDTREKGELAVQTPEQILKQAVLDTKNLDKESQKALRLKDEEGVRNKLKQRAGIVAQLPERVAQAESLTGLKVPEDEMETLRFLQHFAQKALERGNAYELGLVLTGMRGAKTGKLNLLEQLVNRLYPQKPK</sequence>
<dbReference type="EMBL" id="LCNC01000033">
    <property type="protein sequence ID" value="KKU47606.1"/>
    <property type="molecule type" value="Genomic_DNA"/>
</dbReference>
<reference evidence="1 2" key="1">
    <citation type="journal article" date="2015" name="Nature">
        <title>rRNA introns, odd ribosomes, and small enigmatic genomes across a large radiation of phyla.</title>
        <authorList>
            <person name="Brown C.T."/>
            <person name="Hug L.A."/>
            <person name="Thomas B.C."/>
            <person name="Sharon I."/>
            <person name="Castelle C.J."/>
            <person name="Singh A."/>
            <person name="Wilkins M.J."/>
            <person name="Williams K.H."/>
            <person name="Banfield J.F."/>
        </authorList>
    </citation>
    <scope>NUCLEOTIDE SEQUENCE [LARGE SCALE GENOMIC DNA]</scope>
</reference>
<protein>
    <submittedName>
        <fullName evidence="1">Uncharacterized protein</fullName>
    </submittedName>
</protein>
<dbReference type="AlphaFoldDB" id="A0A0G1QRL7"/>
<evidence type="ECO:0000313" key="1">
    <source>
        <dbReference type="EMBL" id="KKU47606.1"/>
    </source>
</evidence>
<accession>A0A0G1QRL7</accession>
<gene>
    <name evidence="1" type="ORF">UX67_C0033G0002</name>
</gene>